<evidence type="ECO:0000256" key="1">
    <source>
        <dbReference type="SAM" id="MobiDB-lite"/>
    </source>
</evidence>
<evidence type="ECO:0000313" key="3">
    <source>
        <dbReference type="Proteomes" id="UP000184304"/>
    </source>
</evidence>
<dbReference type="AlphaFoldDB" id="A0A1L9NDB4"/>
<keyword evidence="3" id="KW-1185">Reference proteome</keyword>
<reference evidence="3" key="1">
    <citation type="journal article" date="2017" name="Genome Biol.">
        <title>Comparative genomics reveals high biological diversity and specific adaptations in the industrially and medically important fungal genus Aspergillus.</title>
        <authorList>
            <person name="de Vries R.P."/>
            <person name="Riley R."/>
            <person name="Wiebenga A."/>
            <person name="Aguilar-Osorio G."/>
            <person name="Amillis S."/>
            <person name="Uchima C.A."/>
            <person name="Anderluh G."/>
            <person name="Asadollahi M."/>
            <person name="Askin M."/>
            <person name="Barry K."/>
            <person name="Battaglia E."/>
            <person name="Bayram O."/>
            <person name="Benocci T."/>
            <person name="Braus-Stromeyer S.A."/>
            <person name="Caldana C."/>
            <person name="Canovas D."/>
            <person name="Cerqueira G.C."/>
            <person name="Chen F."/>
            <person name="Chen W."/>
            <person name="Choi C."/>
            <person name="Clum A."/>
            <person name="Dos Santos R.A."/>
            <person name="Damasio A.R."/>
            <person name="Diallinas G."/>
            <person name="Emri T."/>
            <person name="Fekete E."/>
            <person name="Flipphi M."/>
            <person name="Freyberg S."/>
            <person name="Gallo A."/>
            <person name="Gournas C."/>
            <person name="Habgood R."/>
            <person name="Hainaut M."/>
            <person name="Harispe M.L."/>
            <person name="Henrissat B."/>
            <person name="Hilden K.S."/>
            <person name="Hope R."/>
            <person name="Hossain A."/>
            <person name="Karabika E."/>
            <person name="Karaffa L."/>
            <person name="Karanyi Z."/>
            <person name="Krasevec N."/>
            <person name="Kuo A."/>
            <person name="Kusch H."/>
            <person name="LaButti K."/>
            <person name="Lagendijk E.L."/>
            <person name="Lapidus A."/>
            <person name="Levasseur A."/>
            <person name="Lindquist E."/>
            <person name="Lipzen A."/>
            <person name="Logrieco A.F."/>
            <person name="MacCabe A."/>
            <person name="Maekelae M.R."/>
            <person name="Malavazi I."/>
            <person name="Melin P."/>
            <person name="Meyer V."/>
            <person name="Mielnichuk N."/>
            <person name="Miskei M."/>
            <person name="Molnar A.P."/>
            <person name="Mule G."/>
            <person name="Ngan C.Y."/>
            <person name="Orejas M."/>
            <person name="Orosz E."/>
            <person name="Ouedraogo J.P."/>
            <person name="Overkamp K.M."/>
            <person name="Park H.-S."/>
            <person name="Perrone G."/>
            <person name="Piumi F."/>
            <person name="Punt P.J."/>
            <person name="Ram A.F."/>
            <person name="Ramon A."/>
            <person name="Rauscher S."/>
            <person name="Record E."/>
            <person name="Riano-Pachon D.M."/>
            <person name="Robert V."/>
            <person name="Roehrig J."/>
            <person name="Ruller R."/>
            <person name="Salamov A."/>
            <person name="Salih N.S."/>
            <person name="Samson R.A."/>
            <person name="Sandor E."/>
            <person name="Sanguinetti M."/>
            <person name="Schuetze T."/>
            <person name="Sepcic K."/>
            <person name="Shelest E."/>
            <person name="Sherlock G."/>
            <person name="Sophianopoulou V."/>
            <person name="Squina F.M."/>
            <person name="Sun H."/>
            <person name="Susca A."/>
            <person name="Todd R.B."/>
            <person name="Tsang A."/>
            <person name="Unkles S.E."/>
            <person name="van de Wiele N."/>
            <person name="van Rossen-Uffink D."/>
            <person name="Oliveira J.V."/>
            <person name="Vesth T.C."/>
            <person name="Visser J."/>
            <person name="Yu J.-H."/>
            <person name="Zhou M."/>
            <person name="Andersen M.R."/>
            <person name="Archer D.B."/>
            <person name="Baker S.E."/>
            <person name="Benoit I."/>
            <person name="Brakhage A.A."/>
            <person name="Braus G.H."/>
            <person name="Fischer R."/>
            <person name="Frisvad J.C."/>
            <person name="Goldman G.H."/>
            <person name="Houbraken J."/>
            <person name="Oakley B."/>
            <person name="Pocsi I."/>
            <person name="Scazzocchio C."/>
            <person name="Seiboth B."/>
            <person name="vanKuyk P.A."/>
            <person name="Wortman J."/>
            <person name="Dyer P.S."/>
            <person name="Grigoriev I.V."/>
        </authorList>
    </citation>
    <scope>NUCLEOTIDE SEQUENCE [LARGE SCALE GENOMIC DNA]</scope>
    <source>
        <strain evidence="3">CBS 134.48</strain>
    </source>
</reference>
<dbReference type="VEuPathDB" id="FungiDB:ASPTUDRAFT_116295"/>
<evidence type="ECO:0008006" key="4">
    <source>
        <dbReference type="Google" id="ProtNLM"/>
    </source>
</evidence>
<organism evidence="2 3">
    <name type="scientific">Aspergillus tubingensis (strain CBS 134.48)</name>
    <dbReference type="NCBI Taxonomy" id="767770"/>
    <lineage>
        <taxon>Eukaryota</taxon>
        <taxon>Fungi</taxon>
        <taxon>Dikarya</taxon>
        <taxon>Ascomycota</taxon>
        <taxon>Pezizomycotina</taxon>
        <taxon>Eurotiomycetes</taxon>
        <taxon>Eurotiomycetidae</taxon>
        <taxon>Eurotiales</taxon>
        <taxon>Aspergillaceae</taxon>
        <taxon>Aspergillus</taxon>
        <taxon>Aspergillus subgen. Circumdati</taxon>
    </lineage>
</organism>
<sequence length="584" mass="65870">MSTHILDARDALDLVAVTGTDKICDLAYPDSSDIPHRPNRSWQPSSSTHPDPDKYASAWDKFFLVRRGIVQAREAVEYLDFYFTQLWHLLPIIPHWYSSPSRYGILVDEEAVLTISLITIASRYHPLSGYNGIARSERIHWRTWPWVQRLIQSAIWGSAAMRSLGSIAALLLFIEWHPRAINSPEDFVSDCSDLEVFEPQLKPVGGQAQHTTDTGGSDRIFDPSSIPEKLNLVAPAYRSNKMSWMLLSTAVALTQEIGCFGKNETLRQTDSEESDERMRVRKEWKALLQNFIRLTDEGLALRLRVEPHFAGSGFISIDRCSSELLSDNIVKSTIDLAPHMRRARELLHSWRRSQQGIGPDVPIAAWETFKQGLDSWERDRYISLRGACLDIEYYYIRLCGLSSAAHTFETSSKVCPTDPYLICLSQFAEEAIKASVSMLELVVQTFSSVKCFRIAPVRCWLYMFCASLYLLKAIDSSPISLILKVIDGIKQNAPDDIHMSRRYAVLLEILVNAAVRTSQPATTQHNGANPSSCTDPGQLEHPSFKINTSSVGEDWIWDPTLWESLPDMIGLDIVPGFVESMGVE</sequence>
<dbReference type="GO" id="GO:0045944">
    <property type="term" value="P:positive regulation of transcription by RNA polymerase II"/>
    <property type="evidence" value="ECO:0007669"/>
    <property type="project" value="TreeGrafter"/>
</dbReference>
<evidence type="ECO:0000313" key="2">
    <source>
        <dbReference type="EMBL" id="OJI87259.1"/>
    </source>
</evidence>
<dbReference type="GO" id="GO:0005634">
    <property type="term" value="C:nucleus"/>
    <property type="evidence" value="ECO:0007669"/>
    <property type="project" value="TreeGrafter"/>
</dbReference>
<feature type="compositionally biased region" description="Polar residues" evidence="1">
    <location>
        <begin position="520"/>
        <end position="535"/>
    </location>
</feature>
<dbReference type="PANTHER" id="PTHR31644:SF2">
    <property type="entry name" value="TRANSCRIPTIONAL ACTIVATOR ARO80-RELATED"/>
    <property type="match status" value="1"/>
</dbReference>
<proteinExistence type="predicted"/>
<gene>
    <name evidence="2" type="ORF">ASPTUDRAFT_116295</name>
</gene>
<accession>A0A1L9NDB4</accession>
<dbReference type="PANTHER" id="PTHR31644">
    <property type="entry name" value="TRANSCRIPTIONAL ACTIVATOR ARO80-RELATED"/>
    <property type="match status" value="1"/>
</dbReference>
<name>A0A1L9NDB4_ASPTC</name>
<dbReference type="CDD" id="cd12148">
    <property type="entry name" value="fungal_TF_MHR"/>
    <property type="match status" value="1"/>
</dbReference>
<dbReference type="Proteomes" id="UP000184304">
    <property type="component" value="Unassembled WGS sequence"/>
</dbReference>
<dbReference type="GO" id="GO:0009074">
    <property type="term" value="P:aromatic amino acid family catabolic process"/>
    <property type="evidence" value="ECO:0007669"/>
    <property type="project" value="TreeGrafter"/>
</dbReference>
<dbReference type="STRING" id="767770.A0A1L9NDB4"/>
<protein>
    <recommendedName>
        <fullName evidence="4">Transcription factor domain-containing protein</fullName>
    </recommendedName>
</protein>
<dbReference type="OrthoDB" id="2262349at2759"/>
<dbReference type="GO" id="GO:0000981">
    <property type="term" value="F:DNA-binding transcription factor activity, RNA polymerase II-specific"/>
    <property type="evidence" value="ECO:0007669"/>
    <property type="project" value="TreeGrafter"/>
</dbReference>
<dbReference type="InterPro" id="IPR052780">
    <property type="entry name" value="AAA_Catabolism_Regulators"/>
</dbReference>
<dbReference type="EMBL" id="KV878187">
    <property type="protein sequence ID" value="OJI87259.1"/>
    <property type="molecule type" value="Genomic_DNA"/>
</dbReference>
<feature type="region of interest" description="Disordered" evidence="1">
    <location>
        <begin position="520"/>
        <end position="539"/>
    </location>
</feature>
<dbReference type="OMA" id="SERIHWR"/>